<evidence type="ECO:0000256" key="8">
    <source>
        <dbReference type="ARBA" id="ARBA00022771"/>
    </source>
</evidence>
<comment type="similarity">
    <text evidence="14">Belongs to the ABC transporter superfamily. UvrA family.</text>
</comment>
<keyword evidence="9" id="KW-0862">Zinc</keyword>
<reference evidence="18 19" key="1">
    <citation type="submission" date="2021-02" db="EMBL/GenBank/DDBJ databases">
        <title>Complete genome of Desulfoluna sp. strain ASN36.</title>
        <authorList>
            <person name="Takahashi A."/>
            <person name="Kojima H."/>
            <person name="Fukui M."/>
        </authorList>
    </citation>
    <scope>NUCLEOTIDE SEQUENCE [LARGE SCALE GENOMIC DNA]</scope>
    <source>
        <strain evidence="18 19">ASN36</strain>
    </source>
</reference>
<organism evidence="18 19">
    <name type="scientific">Desulfoluna limicola</name>
    <dbReference type="NCBI Taxonomy" id="2810562"/>
    <lineage>
        <taxon>Bacteria</taxon>
        <taxon>Pseudomonadati</taxon>
        <taxon>Thermodesulfobacteriota</taxon>
        <taxon>Desulfobacteria</taxon>
        <taxon>Desulfobacterales</taxon>
        <taxon>Desulfolunaceae</taxon>
        <taxon>Desulfoluna</taxon>
    </lineage>
</organism>
<evidence type="ECO:0000256" key="11">
    <source>
        <dbReference type="ARBA" id="ARBA00022881"/>
    </source>
</evidence>
<dbReference type="NCBIfam" id="NF001503">
    <property type="entry name" value="PRK00349.1"/>
    <property type="match status" value="1"/>
</dbReference>
<dbReference type="NCBIfam" id="TIGR00630">
    <property type="entry name" value="uvra"/>
    <property type="match status" value="1"/>
</dbReference>
<dbReference type="Pfam" id="PF17755">
    <property type="entry name" value="UvrA_DNA-bind"/>
    <property type="match status" value="1"/>
</dbReference>
<dbReference type="Gene3D" id="1.20.1580.10">
    <property type="entry name" value="ABC transporter ATPase like domain"/>
    <property type="match status" value="3"/>
</dbReference>
<protein>
    <recommendedName>
        <fullName evidence="15">UvrABC system protein A</fullName>
    </recommendedName>
    <alternativeName>
        <fullName evidence="16">Excinuclease ABC subunit A</fullName>
    </alternativeName>
</protein>
<dbReference type="InterPro" id="IPR027417">
    <property type="entry name" value="P-loop_NTPase"/>
</dbReference>
<keyword evidence="3" id="KW-0479">Metal-binding</keyword>
<sequence>MDQPEITISGARQHNLKNIDVSFPKNALVVVTGLSGSGKSSLAFDTLYAEGQRRYVESLSTYARQFLGQMEKPDVDFIEGLSPAIAIEQKSSSHNPRSTVGTVTEIYDFLRLLFARVGTPHCPKCGKEVGFRSMDEIIDEVLSEPPGTRIMVMAPLPAMAPDAAAAMIRRLRREGYSRVRVGTHLYELDDLPESFRVADTPFDVVIDRLVIKEGMQNRLADSLELAARTADGKAAVELLEEGCASTRHTIAYSEERGCSECGIILPEYTPSSFSFNSPLGACERCGGLGSNETLDPQLIVPDPDLSLREEAVAPWASRSSVQFAEFLDALTQHYGTDIYTPYRDLPKVLKKVILHGSGKETIPFYFEKKGRRVTYEAPFEGVIPTLKKRLADATTASEKEEVKRFMTLRPCSGCNGTRLNDLARAVRIGPYSISDISTLPVARALATLSSLSFEGKTALVAAPILRELTSRLTFLTDVGLSYLTLSRSASTLSGGESQRIRLATQIGSKLSGVLYVLDEPSIGLHQRDNRRLIDTLKKIRDLGNTVLVVEHDSDTIYAADHLIDMGPGAGIRGGQVIYSGPPSGITACEDSLTGLYFSGRRGIEPPLKRRKHDKGKLTLTGARGNNLKDVDVAFPLGILTCITGVSGSGKSTLVLTTLKRVLSQKLAGAKELPGPYTRLEGLTNVDRVIGIDQSPIGKTPRSNPATYTGLFNAIRDIFAKTKEARERGYKQGRFSFNMKGGRCEACQGDGIVKIEMHFLPDVYVPCDVCGGKRYNRDTLDVRYRGKNIAEVLDMTVNQAFEFFKSYPVLRTKLETLVDVGMGYIHLGQSATTLSGGEAQRIKLAKELSKKGAGHTVYILDEPTTGLHLEDIRKLMVVLNRLVDAGNTIIIIEHNLDVIKCADHIIDMGPEGGEGGGDVVAIGTPEEVAENPASVTGRYLKEALPHARA</sequence>
<proteinExistence type="inferred from homology"/>
<dbReference type="SUPFAM" id="SSF52540">
    <property type="entry name" value="P-loop containing nucleoside triphosphate hydrolases"/>
    <property type="match status" value="2"/>
</dbReference>
<dbReference type="Proteomes" id="UP001320148">
    <property type="component" value="Chromosome"/>
</dbReference>
<dbReference type="EMBL" id="AP024488">
    <property type="protein sequence ID" value="BCS99350.1"/>
    <property type="molecule type" value="Genomic_DNA"/>
</dbReference>
<dbReference type="InterPro" id="IPR003439">
    <property type="entry name" value="ABC_transporter-like_ATP-bd"/>
</dbReference>
<dbReference type="Gene3D" id="3.40.50.300">
    <property type="entry name" value="P-loop containing nucleotide triphosphate hydrolases"/>
    <property type="match status" value="3"/>
</dbReference>
<evidence type="ECO:0000256" key="1">
    <source>
        <dbReference type="ARBA" id="ARBA00004496"/>
    </source>
</evidence>
<dbReference type="PROSITE" id="PS50893">
    <property type="entry name" value="ABC_TRANSPORTER_2"/>
    <property type="match status" value="1"/>
</dbReference>
<dbReference type="InterPro" id="IPR041102">
    <property type="entry name" value="UvrA_inter"/>
</dbReference>
<dbReference type="PROSITE" id="PS00211">
    <property type="entry name" value="ABC_TRANSPORTER_1"/>
    <property type="match status" value="2"/>
</dbReference>
<dbReference type="InterPro" id="IPR041552">
    <property type="entry name" value="UvrA_DNA-bd"/>
</dbReference>
<dbReference type="Pfam" id="PF17760">
    <property type="entry name" value="UvrA_inter"/>
    <property type="match status" value="1"/>
</dbReference>
<dbReference type="RefSeq" id="WP_236890687.1">
    <property type="nucleotide sequence ID" value="NZ_AP024488.1"/>
</dbReference>
<keyword evidence="6" id="KW-0227">DNA damage</keyword>
<evidence type="ECO:0000256" key="5">
    <source>
        <dbReference type="ARBA" id="ARBA00022741"/>
    </source>
</evidence>
<keyword evidence="11" id="KW-0267">Excision nuclease</keyword>
<evidence type="ECO:0000256" key="16">
    <source>
        <dbReference type="ARBA" id="ARBA00042156"/>
    </source>
</evidence>
<evidence type="ECO:0000256" key="2">
    <source>
        <dbReference type="ARBA" id="ARBA00022490"/>
    </source>
</evidence>
<evidence type="ECO:0000256" key="7">
    <source>
        <dbReference type="ARBA" id="ARBA00022769"/>
    </source>
</evidence>
<evidence type="ECO:0000256" key="14">
    <source>
        <dbReference type="ARBA" id="ARBA00038000"/>
    </source>
</evidence>
<keyword evidence="12" id="KW-0238">DNA-binding</keyword>
<keyword evidence="13" id="KW-0234">DNA repair</keyword>
<keyword evidence="4" id="KW-0677">Repeat</keyword>
<evidence type="ECO:0000313" key="19">
    <source>
        <dbReference type="Proteomes" id="UP001320148"/>
    </source>
</evidence>
<keyword evidence="8" id="KW-0863">Zinc-finger</keyword>
<dbReference type="Gene3D" id="3.30.190.20">
    <property type="match status" value="1"/>
</dbReference>
<evidence type="ECO:0000256" key="15">
    <source>
        <dbReference type="ARBA" id="ARBA00039316"/>
    </source>
</evidence>
<evidence type="ECO:0000256" key="6">
    <source>
        <dbReference type="ARBA" id="ARBA00022763"/>
    </source>
</evidence>
<evidence type="ECO:0000256" key="4">
    <source>
        <dbReference type="ARBA" id="ARBA00022737"/>
    </source>
</evidence>
<accession>A0ABN6FEA0</accession>
<evidence type="ECO:0000313" key="18">
    <source>
        <dbReference type="EMBL" id="BCS99350.1"/>
    </source>
</evidence>
<dbReference type="CDD" id="cd03271">
    <property type="entry name" value="ABC_UvrA_II"/>
    <property type="match status" value="1"/>
</dbReference>
<dbReference type="InterPro" id="IPR017871">
    <property type="entry name" value="ABC_transporter-like_CS"/>
</dbReference>
<dbReference type="SMART" id="SM00382">
    <property type="entry name" value="AAA"/>
    <property type="match status" value="1"/>
</dbReference>
<evidence type="ECO:0000256" key="9">
    <source>
        <dbReference type="ARBA" id="ARBA00022833"/>
    </source>
</evidence>
<dbReference type="PANTHER" id="PTHR43152">
    <property type="entry name" value="UVRABC SYSTEM PROTEIN A"/>
    <property type="match status" value="1"/>
</dbReference>
<keyword evidence="5" id="KW-0547">Nucleotide-binding</keyword>
<gene>
    <name evidence="18" type="primary">uvrA</name>
    <name evidence="18" type="ORF">DSLASN_49820</name>
</gene>
<keyword evidence="7" id="KW-0228">DNA excision</keyword>
<keyword evidence="2" id="KW-0963">Cytoplasm</keyword>
<feature type="domain" description="ABC transporter" evidence="17">
    <location>
        <begin position="609"/>
        <end position="940"/>
    </location>
</feature>
<evidence type="ECO:0000256" key="12">
    <source>
        <dbReference type="ARBA" id="ARBA00023125"/>
    </source>
</evidence>
<evidence type="ECO:0000256" key="3">
    <source>
        <dbReference type="ARBA" id="ARBA00022723"/>
    </source>
</evidence>
<evidence type="ECO:0000256" key="10">
    <source>
        <dbReference type="ARBA" id="ARBA00022840"/>
    </source>
</evidence>
<keyword evidence="19" id="KW-1185">Reference proteome</keyword>
<dbReference type="InterPro" id="IPR003593">
    <property type="entry name" value="AAA+_ATPase"/>
</dbReference>
<keyword evidence="10" id="KW-0067">ATP-binding</keyword>
<dbReference type="PANTHER" id="PTHR43152:SF3">
    <property type="entry name" value="UVRABC SYSTEM PROTEIN A"/>
    <property type="match status" value="1"/>
</dbReference>
<dbReference type="InterPro" id="IPR004602">
    <property type="entry name" value="UvrA"/>
</dbReference>
<evidence type="ECO:0000259" key="17">
    <source>
        <dbReference type="PROSITE" id="PS50893"/>
    </source>
</evidence>
<evidence type="ECO:0000256" key="13">
    <source>
        <dbReference type="ARBA" id="ARBA00023204"/>
    </source>
</evidence>
<name>A0ABN6FEA0_9BACT</name>
<comment type="subcellular location">
    <subcellularLocation>
        <location evidence="1">Cytoplasm</location>
    </subcellularLocation>
</comment>
<dbReference type="Gene3D" id="1.10.8.280">
    <property type="entry name" value="ABC transporter ATPase domain-like"/>
    <property type="match status" value="1"/>
</dbReference>